<keyword evidence="3" id="KW-1185">Reference proteome</keyword>
<dbReference type="VEuPathDB" id="ToxoDB:CSUI_006379"/>
<protein>
    <submittedName>
        <fullName evidence="2">Uncharacterized protein</fullName>
    </submittedName>
</protein>
<feature type="compositionally biased region" description="Basic and acidic residues" evidence="1">
    <location>
        <begin position="107"/>
        <end position="125"/>
    </location>
</feature>
<feature type="region of interest" description="Disordered" evidence="1">
    <location>
        <begin position="158"/>
        <end position="220"/>
    </location>
</feature>
<feature type="region of interest" description="Disordered" evidence="1">
    <location>
        <begin position="53"/>
        <end position="130"/>
    </location>
</feature>
<evidence type="ECO:0000313" key="3">
    <source>
        <dbReference type="Proteomes" id="UP000221165"/>
    </source>
</evidence>
<sequence>MGEELKLREQRLHVSIEDFDHSKTLRGFTTLYIEIGASSVAAVAAVVSSSGTQQISSSSASCSPPLFSPSLGEGETGESHYEHGRRGGGEKEREEDQDVTALMLGLNDRHDKNKEKKKKEKENKKAFSSSPHRVVLPLQLPPACDISRVYVDDQLSSFSLPSSFSPIHFRQGETEDEEEEEERYRSAHTPSSVFSSSSSALWLDEEEEGERDCALGGGGEDDVHFDLLTLRLRT</sequence>
<organism evidence="2 3">
    <name type="scientific">Cystoisospora suis</name>
    <dbReference type="NCBI Taxonomy" id="483139"/>
    <lineage>
        <taxon>Eukaryota</taxon>
        <taxon>Sar</taxon>
        <taxon>Alveolata</taxon>
        <taxon>Apicomplexa</taxon>
        <taxon>Conoidasida</taxon>
        <taxon>Coccidia</taxon>
        <taxon>Eucoccidiorida</taxon>
        <taxon>Eimeriorina</taxon>
        <taxon>Sarcocystidae</taxon>
        <taxon>Cystoisospora</taxon>
    </lineage>
</organism>
<feature type="non-terminal residue" evidence="2">
    <location>
        <position position="234"/>
    </location>
</feature>
<evidence type="ECO:0000256" key="1">
    <source>
        <dbReference type="SAM" id="MobiDB-lite"/>
    </source>
</evidence>
<dbReference type="GeneID" id="94429751"/>
<dbReference type="EMBL" id="MIGC01003215">
    <property type="protein sequence ID" value="PHJ19787.1"/>
    <property type="molecule type" value="Genomic_DNA"/>
</dbReference>
<feature type="compositionally biased region" description="Basic and acidic residues" evidence="1">
    <location>
        <begin position="77"/>
        <end position="94"/>
    </location>
</feature>
<proteinExistence type="predicted"/>
<accession>A0A2C6KQH8</accession>
<name>A0A2C6KQH8_9APIC</name>
<gene>
    <name evidence="2" type="ORF">CSUI_006379</name>
</gene>
<comment type="caution">
    <text evidence="2">The sequence shown here is derived from an EMBL/GenBank/DDBJ whole genome shotgun (WGS) entry which is preliminary data.</text>
</comment>
<dbReference type="RefSeq" id="XP_067921482.1">
    <property type="nucleotide sequence ID" value="XM_068066540.1"/>
</dbReference>
<dbReference type="Proteomes" id="UP000221165">
    <property type="component" value="Unassembled WGS sequence"/>
</dbReference>
<dbReference type="AlphaFoldDB" id="A0A2C6KQH8"/>
<evidence type="ECO:0000313" key="2">
    <source>
        <dbReference type="EMBL" id="PHJ19787.1"/>
    </source>
</evidence>
<feature type="compositionally biased region" description="Low complexity" evidence="1">
    <location>
        <begin position="53"/>
        <end position="70"/>
    </location>
</feature>
<reference evidence="2 3" key="1">
    <citation type="journal article" date="2017" name="Int. J. Parasitol.">
        <title>The genome of the protozoan parasite Cystoisospora suis and a reverse vaccinology approach to identify vaccine candidates.</title>
        <authorList>
            <person name="Palmieri N."/>
            <person name="Shrestha A."/>
            <person name="Ruttkowski B."/>
            <person name="Beck T."/>
            <person name="Vogl C."/>
            <person name="Tomley F."/>
            <person name="Blake D.P."/>
            <person name="Joachim A."/>
        </authorList>
    </citation>
    <scope>NUCLEOTIDE SEQUENCE [LARGE SCALE GENOMIC DNA]</scope>
    <source>
        <strain evidence="2 3">Wien I</strain>
    </source>
</reference>